<comment type="caution">
    <text evidence="3">The sequence shown here is derived from an EMBL/GenBank/DDBJ whole genome shotgun (WGS) entry which is preliminary data.</text>
</comment>
<keyword evidence="4" id="KW-1185">Reference proteome</keyword>
<evidence type="ECO:0000313" key="4">
    <source>
        <dbReference type="Proteomes" id="UP000443582"/>
    </source>
</evidence>
<keyword evidence="1" id="KW-0812">Transmembrane</keyword>
<protein>
    <recommendedName>
        <fullName evidence="2">FecR protein domain-containing protein</fullName>
    </recommendedName>
</protein>
<keyword evidence="1" id="KW-0472">Membrane</keyword>
<feature type="transmembrane region" description="Helical" evidence="1">
    <location>
        <begin position="21"/>
        <end position="39"/>
    </location>
</feature>
<sequence length="969" mass="111798">MRKEYQYGKRIVGRVNSLLDTFVILVCICVAAFAGNQVFNTSYYPPIIGGERITLGQVFELRNDVRRRSFDNFSWHDLGSNEALYHNDRIFTDKDSTAELEFSSGNRLKVSEESLFKITQDTDGINLNIEQGVVFATLSNSSEAFVVKVGDQIYEIKSDSSKIKISTDGKNKELSVLEGQAKVRLGNREETIEKGVRVLLTNDSYTVKKSWPSEFTPTDGKLFYLVENNQVKFNFNEDVEKLHLSKTKSAFENGEVFDVTNNQIVIKDLGQGIYYWQVSNDKEVSTEKSFEIIFEEIPIFENLENESRLLVGQEKTIYTQSFDSIDFFINDEIIEDVDYDDGVLKINFDEVGSYKLSYRNKSIEHPFALKSKSHLIEVIKAPEKIVLKRPFNGEEYYFYQKDLVEFNWETADLPEGLETYLVLNGKRHLVAGQSYKIPIEESGDYEWSLEYYFNGEKVSASDENEFSVTFDNDNSALENGRKVVVKKPGDMIDLTWANKAAPGERSFQVEISKDRSFKNIVQEIETTEANTKLLIKELGVHYWRVKNESGKFVPPVKIIIVPPPPPPAPKIKKIEKRVEMNQLGPFVGRVLNWLIPVAHAKDDIVLKWEAVNDVKEYRVQILDGDDIVVDEKVKINRYEWKDYSVGHFQWRVSAIDYWNQESEFSSKEDLIVTKKFGGAQGINLLSPRHGKRFKKDDVIELQFEQVRGDRFYIEFSKDRFFRNIKEVSLGKATSYRFKNQLEESFYWRVKAIEKGDVIYSKKRRIDIKKEIKENRISKSKPKLEKSERDTHWFVGFSPELLTYDIISNSKKLEVDDMNLISIIGGYKTKIKDYDAKFSLKHSSGVVFEDLAFNRTRLGAQVLSPLNSVAGLKYGVVTQVEYRNELSVLSDNSIESNAEFYLNLAPSLNYKIGKVSAELNYFILNYSGLNFEVSYQISDMYQASFSYEDFSNSDIESNQQSMAFNLQYNF</sequence>
<dbReference type="RefSeq" id="WP_115361676.1">
    <property type="nucleotide sequence ID" value="NZ_QDKL01000002.1"/>
</dbReference>
<dbReference type="InterPro" id="IPR006860">
    <property type="entry name" value="FecR"/>
</dbReference>
<evidence type="ECO:0000313" key="3">
    <source>
        <dbReference type="EMBL" id="RZF21859.1"/>
    </source>
</evidence>
<evidence type="ECO:0000259" key="2">
    <source>
        <dbReference type="Pfam" id="PF04773"/>
    </source>
</evidence>
<organism evidence="3 4">
    <name type="scientific">Halobacteriovorax vibrionivorans</name>
    <dbReference type="NCBI Taxonomy" id="2152716"/>
    <lineage>
        <taxon>Bacteria</taxon>
        <taxon>Pseudomonadati</taxon>
        <taxon>Bdellovibrionota</taxon>
        <taxon>Bacteriovoracia</taxon>
        <taxon>Bacteriovoracales</taxon>
        <taxon>Halobacteriovoraceae</taxon>
        <taxon>Halobacteriovorax</taxon>
    </lineage>
</organism>
<dbReference type="Pfam" id="PF04773">
    <property type="entry name" value="FecR"/>
    <property type="match status" value="1"/>
</dbReference>
<dbReference type="Proteomes" id="UP000443582">
    <property type="component" value="Unassembled WGS sequence"/>
</dbReference>
<accession>A0ABY0IH58</accession>
<dbReference type="EMBL" id="QDKL01000002">
    <property type="protein sequence ID" value="RZF21859.1"/>
    <property type="molecule type" value="Genomic_DNA"/>
</dbReference>
<name>A0ABY0IH58_9BACT</name>
<proteinExistence type="predicted"/>
<feature type="domain" description="FecR protein" evidence="2">
    <location>
        <begin position="88"/>
        <end position="181"/>
    </location>
</feature>
<keyword evidence="1" id="KW-1133">Transmembrane helix</keyword>
<evidence type="ECO:0000256" key="1">
    <source>
        <dbReference type="SAM" id="Phobius"/>
    </source>
</evidence>
<reference evidence="4" key="1">
    <citation type="journal article" date="2019" name="Int. J. Syst. Evol. Microbiol.">
        <title>Halobacteriovorax valvorus sp. nov., a novel prokaryotic predator isolated from coastal seawater of China.</title>
        <authorList>
            <person name="Chen M.-X."/>
        </authorList>
    </citation>
    <scope>NUCLEOTIDE SEQUENCE [LARGE SCALE GENOMIC DNA]</scope>
    <source>
        <strain evidence="4">BL9</strain>
    </source>
</reference>
<gene>
    <name evidence="3" type="ORF">DAY19_09220</name>
</gene>